<dbReference type="Proteomes" id="UP000309561">
    <property type="component" value="Unassembled WGS sequence"/>
</dbReference>
<keyword evidence="1" id="KW-0812">Transmembrane</keyword>
<dbReference type="RefSeq" id="WP_137011285.1">
    <property type="nucleotide sequence ID" value="NZ_SZPX01000001.1"/>
</dbReference>
<organism evidence="2 3">
    <name type="scientific">Sulfurimonas crateris</name>
    <dbReference type="NCBI Taxonomy" id="2574727"/>
    <lineage>
        <taxon>Bacteria</taxon>
        <taxon>Pseudomonadati</taxon>
        <taxon>Campylobacterota</taxon>
        <taxon>Epsilonproteobacteria</taxon>
        <taxon>Campylobacterales</taxon>
        <taxon>Sulfurimonadaceae</taxon>
        <taxon>Sulfurimonas</taxon>
    </lineage>
</organism>
<name>A0A4U2Z9W9_9BACT</name>
<evidence type="ECO:0000313" key="3">
    <source>
        <dbReference type="Proteomes" id="UP000309561"/>
    </source>
</evidence>
<proteinExistence type="predicted"/>
<keyword evidence="3" id="KW-1185">Reference proteome</keyword>
<feature type="transmembrane region" description="Helical" evidence="1">
    <location>
        <begin position="12"/>
        <end position="35"/>
    </location>
</feature>
<dbReference type="AlphaFoldDB" id="A0A4U2Z9W9"/>
<sequence length="74" mass="8365">MVSAKYLHQVQSLLLSGFMSFIMSGAITFINLGWVDDFVSIWIHAWLVAYVIAFPTILLVFPFARKLAMKIASK</sequence>
<comment type="caution">
    <text evidence="2">The sequence shown here is derived from an EMBL/GenBank/DDBJ whole genome shotgun (WGS) entry which is preliminary data.</text>
</comment>
<reference evidence="2 3" key="1">
    <citation type="submission" date="2019-04" db="EMBL/GenBank/DDBJ databases">
        <title>Sulfurimonas crateris sp. nov. a facultative anaerobic sulfur-oxidizing chemolithautotrophic bacterium isolated from a terrestrial mud vulcano.</title>
        <authorList>
            <person name="Ratnikova N.M."/>
            <person name="Slobodkin A.I."/>
            <person name="Merkel A.Y."/>
            <person name="Novikov A."/>
            <person name="Bonch-Osmolovskaya E.A."/>
            <person name="Slobodkina G.B."/>
        </authorList>
    </citation>
    <scope>NUCLEOTIDE SEQUENCE [LARGE SCALE GENOMIC DNA]</scope>
    <source>
        <strain evidence="2 3">SN118</strain>
    </source>
</reference>
<feature type="transmembrane region" description="Helical" evidence="1">
    <location>
        <begin position="41"/>
        <end position="64"/>
    </location>
</feature>
<keyword evidence="1" id="KW-0472">Membrane</keyword>
<evidence type="ECO:0000313" key="2">
    <source>
        <dbReference type="EMBL" id="TKI70944.1"/>
    </source>
</evidence>
<dbReference type="EMBL" id="SZPX01000001">
    <property type="protein sequence ID" value="TKI70944.1"/>
    <property type="molecule type" value="Genomic_DNA"/>
</dbReference>
<dbReference type="OrthoDB" id="8481133at2"/>
<dbReference type="Pfam" id="PF11391">
    <property type="entry name" value="DUF2798"/>
    <property type="match status" value="1"/>
</dbReference>
<gene>
    <name evidence="2" type="ORF">FCU45_00715</name>
</gene>
<keyword evidence="1" id="KW-1133">Transmembrane helix</keyword>
<accession>A0A4U2Z9W9</accession>
<evidence type="ECO:0000256" key="1">
    <source>
        <dbReference type="SAM" id="Phobius"/>
    </source>
</evidence>
<dbReference type="InterPro" id="IPR021529">
    <property type="entry name" value="DUF2798"/>
</dbReference>
<protein>
    <submittedName>
        <fullName evidence="2">DUF2798 domain-containing protein</fullName>
    </submittedName>
</protein>